<feature type="compositionally biased region" description="Polar residues" evidence="1">
    <location>
        <begin position="348"/>
        <end position="370"/>
    </location>
</feature>
<keyword evidence="3" id="KW-1185">Reference proteome</keyword>
<organism evidence="2 3">
    <name type="scientific">Nicotiana attenuata</name>
    <name type="common">Coyote tobacco</name>
    <dbReference type="NCBI Taxonomy" id="49451"/>
    <lineage>
        <taxon>Eukaryota</taxon>
        <taxon>Viridiplantae</taxon>
        <taxon>Streptophyta</taxon>
        <taxon>Embryophyta</taxon>
        <taxon>Tracheophyta</taxon>
        <taxon>Spermatophyta</taxon>
        <taxon>Magnoliopsida</taxon>
        <taxon>eudicotyledons</taxon>
        <taxon>Gunneridae</taxon>
        <taxon>Pentapetalae</taxon>
        <taxon>asterids</taxon>
        <taxon>lamiids</taxon>
        <taxon>Solanales</taxon>
        <taxon>Solanaceae</taxon>
        <taxon>Nicotianoideae</taxon>
        <taxon>Nicotianeae</taxon>
        <taxon>Nicotiana</taxon>
    </lineage>
</organism>
<feature type="region of interest" description="Disordered" evidence="1">
    <location>
        <begin position="261"/>
        <end position="287"/>
    </location>
</feature>
<reference evidence="2" key="1">
    <citation type="submission" date="2016-11" db="EMBL/GenBank/DDBJ databases">
        <title>The genome of Nicotiana attenuata.</title>
        <authorList>
            <person name="Xu S."/>
            <person name="Brockmoeller T."/>
            <person name="Gaquerel E."/>
            <person name="Navarro A."/>
            <person name="Kuhl H."/>
            <person name="Gase K."/>
            <person name="Ling Z."/>
            <person name="Zhou W."/>
            <person name="Kreitzer C."/>
            <person name="Stanke M."/>
            <person name="Tang H."/>
            <person name="Lyons E."/>
            <person name="Pandey P."/>
            <person name="Pandey S.P."/>
            <person name="Timmermann B."/>
            <person name="Baldwin I.T."/>
        </authorList>
    </citation>
    <scope>NUCLEOTIDE SEQUENCE [LARGE SCALE GENOMIC DNA]</scope>
    <source>
        <strain evidence="2">UT</strain>
    </source>
</reference>
<dbReference type="Gramene" id="OIT01092">
    <property type="protein sequence ID" value="OIT01092"/>
    <property type="gene ID" value="A4A49_19934"/>
</dbReference>
<dbReference type="AlphaFoldDB" id="A0A1J6I9H8"/>
<name>A0A1J6I9H8_NICAT</name>
<dbReference type="EMBL" id="MJEQ01037189">
    <property type="protein sequence ID" value="OIT01092.1"/>
    <property type="molecule type" value="Genomic_DNA"/>
</dbReference>
<proteinExistence type="predicted"/>
<evidence type="ECO:0000313" key="2">
    <source>
        <dbReference type="EMBL" id="OIT01092.1"/>
    </source>
</evidence>
<comment type="caution">
    <text evidence="2">The sequence shown here is derived from an EMBL/GenBank/DDBJ whole genome shotgun (WGS) entry which is preliminary data.</text>
</comment>
<dbReference type="Proteomes" id="UP000187609">
    <property type="component" value="Unassembled WGS sequence"/>
</dbReference>
<evidence type="ECO:0000313" key="3">
    <source>
        <dbReference type="Proteomes" id="UP000187609"/>
    </source>
</evidence>
<feature type="region of interest" description="Disordered" evidence="1">
    <location>
        <begin position="304"/>
        <end position="394"/>
    </location>
</feature>
<sequence>MASKYFILRWKIGGMMVSEVGPVYFGGRTEHVFNVDEDHLSNLELADYDRSFGITKLGNTFVVPSNGGNLVELKNDRKIYGLSLLLSDRDTIDIYVGEYSIIEEGGPTGLSFSQITSIDANLSTVDVNEDEYSSIDWTYTDEEEAAQDLAIVEHTAQNLAIVQQSAGREVDSENDIVGNDGHGAESDQSVDYESDVHEELRIVKQDVKQFKKQNRRAKKDASKGISSWYMKEIYLKAYSHFIQPVPCMEMWPETDNPKVEPPLVVKMPGRPKKNRKKEAGEIKRAGKLSKKGITMTCSICKEANHNKRGCPKNPNPKIKDKATPEFDESQQSSTVNPKKRNRGDSDTSSKGLPSSRTLETPSATVINSAHVTGDIGYQPTKGLKCKGKTAITQR</sequence>
<dbReference type="SMR" id="A0A1J6I9H8"/>
<accession>A0A1J6I9H8</accession>
<evidence type="ECO:0000256" key="1">
    <source>
        <dbReference type="SAM" id="MobiDB-lite"/>
    </source>
</evidence>
<gene>
    <name evidence="2" type="ORF">A4A49_19934</name>
</gene>
<protein>
    <submittedName>
        <fullName evidence="2">Uncharacterized protein</fullName>
    </submittedName>
</protein>